<name>A0A3B1BAS1_9ZZZZ</name>
<dbReference type="InterPro" id="IPR001969">
    <property type="entry name" value="Aspartic_peptidase_AS"/>
</dbReference>
<dbReference type="SUPFAM" id="SSF48452">
    <property type="entry name" value="TPR-like"/>
    <property type="match status" value="1"/>
</dbReference>
<dbReference type="AlphaFoldDB" id="A0A3B1BAS1"/>
<evidence type="ECO:0008006" key="3">
    <source>
        <dbReference type="Google" id="ProtNLM"/>
    </source>
</evidence>
<dbReference type="Gene3D" id="2.40.70.10">
    <property type="entry name" value="Acid Proteases"/>
    <property type="match status" value="1"/>
</dbReference>
<dbReference type="InterPro" id="IPR011990">
    <property type="entry name" value="TPR-like_helical_dom_sf"/>
</dbReference>
<dbReference type="InterPro" id="IPR011969">
    <property type="entry name" value="Clan_AA_Asp_peptidase_C"/>
</dbReference>
<evidence type="ECO:0000256" key="1">
    <source>
        <dbReference type="SAM" id="MobiDB-lite"/>
    </source>
</evidence>
<dbReference type="EMBL" id="UOFX01000024">
    <property type="protein sequence ID" value="VAX07420.1"/>
    <property type="molecule type" value="Genomic_DNA"/>
</dbReference>
<dbReference type="Pfam" id="PF13975">
    <property type="entry name" value="gag-asp_proteas"/>
    <property type="match status" value="1"/>
</dbReference>
<sequence length="405" mass="44600">MLIRWISIFTLGFCAGYGLAIYLPLNEPDVAITQAEISQDTPTREKLSQPPFPPAPKQIAKAEDEVEQPDNLQSMQIAVETRDAVRIVELGSKLISQDAANRERFQHVMEAAYVMLIRALLDQQDLGAATRLLTQADRQFGASAPRQMLLAELHQSNGAFSAARLSLHMAIALDPSFGEQTYPLIRQVVTAMVTNSDTPLTFVEKVRVLATEIINDPNYVGYYSLLGRLQYQHEDYANAITHLEYAVQLDYKQSAELSPLIVAARQRLNTPGLVVIPISPQGTALDVLVRLNDLQQGFRFILDTGASYTAISIATAKQLGLQITPDLPRISINTANGSIQVPVTTLQAVNLEGAMVENVPIVVLEELNGFDGLLGLSFLKHFNVDINQAEGKLFLNKHAMQKLTL</sequence>
<feature type="region of interest" description="Disordered" evidence="1">
    <location>
        <begin position="38"/>
        <end position="57"/>
    </location>
</feature>
<dbReference type="InterPro" id="IPR019734">
    <property type="entry name" value="TPR_rpt"/>
</dbReference>
<dbReference type="Gene3D" id="1.25.40.10">
    <property type="entry name" value="Tetratricopeptide repeat domain"/>
    <property type="match status" value="1"/>
</dbReference>
<gene>
    <name evidence="2" type="ORF">MNBD_GAMMA26-716</name>
</gene>
<protein>
    <recommendedName>
        <fullName evidence="3">Peptidase A2 domain-containing protein</fullName>
    </recommendedName>
</protein>
<accession>A0A3B1BAS1</accession>
<dbReference type="InterPro" id="IPR021109">
    <property type="entry name" value="Peptidase_aspartic_dom_sf"/>
</dbReference>
<proteinExistence type="predicted"/>
<dbReference type="GO" id="GO:0004190">
    <property type="term" value="F:aspartic-type endopeptidase activity"/>
    <property type="evidence" value="ECO:0007669"/>
    <property type="project" value="InterPro"/>
</dbReference>
<dbReference type="CDD" id="cd05483">
    <property type="entry name" value="retropepsin_like_bacteria"/>
    <property type="match status" value="1"/>
</dbReference>
<evidence type="ECO:0000313" key="2">
    <source>
        <dbReference type="EMBL" id="VAX07420.1"/>
    </source>
</evidence>
<dbReference type="InterPro" id="IPR034122">
    <property type="entry name" value="Retropepsin-like_bacterial"/>
</dbReference>
<dbReference type="NCBIfam" id="TIGR02281">
    <property type="entry name" value="clan_AA_DTGA"/>
    <property type="match status" value="1"/>
</dbReference>
<dbReference type="SUPFAM" id="SSF50630">
    <property type="entry name" value="Acid proteases"/>
    <property type="match status" value="1"/>
</dbReference>
<dbReference type="GO" id="GO:0006508">
    <property type="term" value="P:proteolysis"/>
    <property type="evidence" value="ECO:0007669"/>
    <property type="project" value="InterPro"/>
</dbReference>
<dbReference type="SMART" id="SM00028">
    <property type="entry name" value="TPR"/>
    <property type="match status" value="2"/>
</dbReference>
<dbReference type="PROSITE" id="PS00141">
    <property type="entry name" value="ASP_PROTEASE"/>
    <property type="match status" value="1"/>
</dbReference>
<organism evidence="2">
    <name type="scientific">hydrothermal vent metagenome</name>
    <dbReference type="NCBI Taxonomy" id="652676"/>
    <lineage>
        <taxon>unclassified sequences</taxon>
        <taxon>metagenomes</taxon>
        <taxon>ecological metagenomes</taxon>
    </lineage>
</organism>
<reference evidence="2" key="1">
    <citation type="submission" date="2018-06" db="EMBL/GenBank/DDBJ databases">
        <authorList>
            <person name="Zhirakovskaya E."/>
        </authorList>
    </citation>
    <scope>NUCLEOTIDE SEQUENCE</scope>
</reference>